<keyword evidence="4" id="KW-0472">Membrane</keyword>
<sequence length="1406" mass="153932">MKALKKPLSMLLALLMCFGVFSGMGITAFAAGEEMTTYLVDLPRSADPQKTGWDHPALNLMGGWTVDESSHFTVHAQDSFNGRAVYCIEPGVGVHTGDKYQGRDESYWDNYPSDMNPTISPSTIKEYLGRIMQYGWQGNASTAWDSRDSADAEDIAGYIATQLLVWETVVGERDSQFNHVNAAAQGKDSVTDYISANHPLYDLIFEQYDSIENQVQRHTMLPSFFSHSSTSAGSYELKWDGEKYSVTLTDENNVLSNFTFTSSAAGLDISASGNKLTISSDTAIKGSVSIKAEKINGQRSGVVVWTDGKIGSGQQDYTTYGVTVSDPVTGYLNLEVKTGGMKLIKTSEDGKVEGISFTISGEGFHETRTTNSAGEIDISDLNLGVYTVTEQTIDRYEPQQSQRVTIVSGQTATVHFSNILKRGDLEVTKTSEDGLVEGATFHLYGTSLSGLEVDEYAVADSTGVARFEDVLLGTGYVLEEVDVPVRYVVPEAQSAAIEWNEVTHKSFQNILKKFRVTVTKSDSETGTAQGDASLAGATYGIYKGDTLIDSYTTDENSQFTTQYYVCDSDWSIREINPSEGYLLDPTVYPVGAEPELYEIELNDTAIDATEEIIKGNIAIIKHTDDGETQIETPEEGAEFQIYLKSAGSYENAKESERDYLICDENGFCQSKDMPYGIYTVHQTVGWPGRELMPDFDVYIAQDGQTYRFLINNANFESYLKIVKVDAETGKVIPYAGAGFQLYRPDGSLITQTFTYPEITEIDTFYTNAEGYLITPEPLEYGTGFSLVEVQAPYGYTLSTEPVYFDVTQDASSEEGGVTIIEVVKENVAQKGIIKVSKTGEVFASVTENNGVYQPVYEVQGLPGAVFEITAVEDVYTPDGTLRYSAGEIVDTITTGPDGTAQSKPLYLGKFEIRETEFPYGMTDTGAEPQIVELTYAGQEIEITETSTGFYNERQKVKVTLDKVLEQDERFQIGMNGESAAVTFGLFAQEEIVAADGSVIPADGLIKILSLNENGSAICQTDLPFASFYLKELSTDSHYLLNGETFPFTFEYAGASVPVVEIKANNGEAIENKLIRGAIKGMKTDENGTGLEGAVIGLFRADETEFTAENAILTATSLEDGSFSFEGVPYGNWLLKEVQGVTGFALSDEVFPVAIDEDGAVVEIAIENQRIYGNLRLTKVDKDYPGNKLTGAEFEVYRDSNGNQELDEGDELLGLMEETSTGIYEMTHVEYGGVFVKESKAPDSFLLDENAYYVEITEQDKTYEVENEAGIGFVNMAQTGALRIEKTSSDGKLEGFAFRITGANGYDETFVTDENGEIHVELRVGDYTVSEVSNEASANYVLPADKTVTILADKTTVAEMHNELRDTPKTGDDSKPWLWAALMGVSAMGAVTLGVIGLKKRKKEDAE</sequence>
<feature type="domain" description="SpaA-like prealbumin fold" evidence="6">
    <location>
        <begin position="1172"/>
        <end position="1266"/>
    </location>
</feature>
<dbReference type="InterPro" id="IPR041033">
    <property type="entry name" value="SpaA_PFL_dom_1"/>
</dbReference>
<protein>
    <recommendedName>
        <fullName evidence="6">SpaA-like prealbumin fold domain-containing protein</fullName>
    </recommendedName>
</protein>
<feature type="domain" description="SpaA-like prealbumin fold" evidence="6">
    <location>
        <begin position="423"/>
        <end position="501"/>
    </location>
</feature>
<dbReference type="PANTHER" id="PTHR36108">
    <property type="entry name" value="COLOSSIN-B-RELATED"/>
    <property type="match status" value="1"/>
</dbReference>
<proteinExistence type="inferred from homology"/>
<evidence type="ECO:0000256" key="1">
    <source>
        <dbReference type="ARBA" id="ARBA00007257"/>
    </source>
</evidence>
<feature type="signal peptide" evidence="5">
    <location>
        <begin position="1"/>
        <end position="22"/>
    </location>
</feature>
<keyword evidence="4" id="KW-0812">Transmembrane</keyword>
<dbReference type="PANTHER" id="PTHR36108:SF13">
    <property type="entry name" value="COLOSSIN-B-RELATED"/>
    <property type="match status" value="1"/>
</dbReference>
<keyword evidence="2" id="KW-0964">Secreted</keyword>
<feature type="domain" description="SpaA-like prealbumin fold" evidence="6">
    <location>
        <begin position="1077"/>
        <end position="1168"/>
    </location>
</feature>
<feature type="domain" description="SpaA-like prealbumin fold" evidence="6">
    <location>
        <begin position="1280"/>
        <end position="1362"/>
    </location>
</feature>
<dbReference type="Gene3D" id="2.60.40.10">
    <property type="entry name" value="Immunoglobulins"/>
    <property type="match status" value="10"/>
</dbReference>
<keyword evidence="4" id="KW-1133">Transmembrane helix</keyword>
<dbReference type="SUPFAM" id="SSF49478">
    <property type="entry name" value="Cna protein B-type domain"/>
    <property type="match status" value="1"/>
</dbReference>
<name>A0AA37JP05_9FIRM</name>
<keyword evidence="3 5" id="KW-0732">Signal</keyword>
<feature type="domain" description="SpaA-like prealbumin fold" evidence="6">
    <location>
        <begin position="859"/>
        <end position="943"/>
    </location>
</feature>
<dbReference type="Pfam" id="PF17802">
    <property type="entry name" value="SpaA"/>
    <property type="match status" value="8"/>
</dbReference>
<reference evidence="7" key="1">
    <citation type="submission" date="2022-01" db="EMBL/GenBank/DDBJ databases">
        <title>Novel bile acid biosynthetic pathways are enriched in the microbiome of centenarians.</title>
        <authorList>
            <person name="Sato Y."/>
            <person name="Atarashi K."/>
            <person name="Plichta R.D."/>
            <person name="Arai Y."/>
            <person name="Sasajima S."/>
            <person name="Kearney M.S."/>
            <person name="Suda W."/>
            <person name="Takeshita K."/>
            <person name="Sasaki T."/>
            <person name="Okamoto S."/>
            <person name="Skelly N.A."/>
            <person name="Okamura Y."/>
            <person name="Vlamakis H."/>
            <person name="Li Y."/>
            <person name="Tanoue T."/>
            <person name="Takei H."/>
            <person name="Nittono H."/>
            <person name="Narushima S."/>
            <person name="Irie J."/>
            <person name="Itoh H."/>
            <person name="Moriya K."/>
            <person name="Sugiura Y."/>
            <person name="Suematsu M."/>
            <person name="Moritoki N."/>
            <person name="Shibata S."/>
            <person name="Littman R.D."/>
            <person name="Fischbach A.M."/>
            <person name="Uwamino Y."/>
            <person name="Inoue T."/>
            <person name="Honda A."/>
            <person name="Hattori M."/>
            <person name="Murai T."/>
            <person name="Xavier J.R."/>
            <person name="Hirose N."/>
            <person name="Honda K."/>
        </authorList>
    </citation>
    <scope>NUCLEOTIDE SEQUENCE</scope>
    <source>
        <strain evidence="7">CE91-St55</strain>
    </source>
</reference>
<dbReference type="Proteomes" id="UP001055091">
    <property type="component" value="Unassembled WGS sequence"/>
</dbReference>
<dbReference type="EMBL" id="BQNJ01000003">
    <property type="protein sequence ID" value="GKH04759.1"/>
    <property type="molecule type" value="Genomic_DNA"/>
</dbReference>
<comment type="similarity">
    <text evidence="1">Belongs to the serine-aspartate repeat-containing protein (SDr) family.</text>
</comment>
<comment type="caution">
    <text evidence="7">The sequence shown here is derived from an EMBL/GenBank/DDBJ whole genome shotgun (WGS) entry which is preliminary data.</text>
</comment>
<feature type="chain" id="PRO_5041263160" description="SpaA-like prealbumin fold domain-containing protein" evidence="5">
    <location>
        <begin position="23"/>
        <end position="1406"/>
    </location>
</feature>
<feature type="domain" description="SpaA-like prealbumin fold" evidence="6">
    <location>
        <begin position="719"/>
        <end position="810"/>
    </location>
</feature>
<evidence type="ECO:0000313" key="7">
    <source>
        <dbReference type="EMBL" id="GKH04759.1"/>
    </source>
</evidence>
<evidence type="ECO:0000259" key="6">
    <source>
        <dbReference type="Pfam" id="PF17802"/>
    </source>
</evidence>
<accession>A0AA37JP05</accession>
<feature type="domain" description="SpaA-like prealbumin fold" evidence="6">
    <location>
        <begin position="516"/>
        <end position="601"/>
    </location>
</feature>
<evidence type="ECO:0000313" key="8">
    <source>
        <dbReference type="Proteomes" id="UP001055091"/>
    </source>
</evidence>
<feature type="transmembrane region" description="Helical" evidence="4">
    <location>
        <begin position="1376"/>
        <end position="1397"/>
    </location>
</feature>
<evidence type="ECO:0000256" key="2">
    <source>
        <dbReference type="ARBA" id="ARBA00022525"/>
    </source>
</evidence>
<evidence type="ECO:0000256" key="3">
    <source>
        <dbReference type="ARBA" id="ARBA00022729"/>
    </source>
</evidence>
<feature type="domain" description="SpaA-like prealbumin fold" evidence="6">
    <location>
        <begin position="340"/>
        <end position="418"/>
    </location>
</feature>
<organism evidence="7 8">
    <name type="scientific">Hungatella hathewayi</name>
    <dbReference type="NCBI Taxonomy" id="154046"/>
    <lineage>
        <taxon>Bacteria</taxon>
        <taxon>Bacillati</taxon>
        <taxon>Bacillota</taxon>
        <taxon>Clostridia</taxon>
        <taxon>Lachnospirales</taxon>
        <taxon>Lachnospiraceae</taxon>
        <taxon>Hungatella</taxon>
    </lineage>
</organism>
<evidence type="ECO:0000256" key="5">
    <source>
        <dbReference type="SAM" id="SignalP"/>
    </source>
</evidence>
<gene>
    <name evidence="7" type="ORF">CE91St55_67400</name>
</gene>
<evidence type="ECO:0000256" key="4">
    <source>
        <dbReference type="SAM" id="Phobius"/>
    </source>
</evidence>
<dbReference type="InterPro" id="IPR013783">
    <property type="entry name" value="Ig-like_fold"/>
</dbReference>
<dbReference type="RefSeq" id="WP_244053297.1">
    <property type="nucleotide sequence ID" value="NZ_BQNJ01000003.1"/>
</dbReference>